<gene>
    <name evidence="9" type="ORF">B0I36DRAFT_282683</name>
</gene>
<feature type="transmembrane region" description="Helical" evidence="7">
    <location>
        <begin position="123"/>
        <end position="147"/>
    </location>
</feature>
<dbReference type="AlphaFoldDB" id="A0A9P8YDK3"/>
<feature type="transmembrane region" description="Helical" evidence="7">
    <location>
        <begin position="159"/>
        <end position="178"/>
    </location>
</feature>
<dbReference type="InterPro" id="IPR049326">
    <property type="entry name" value="Rhodopsin_dom_fungi"/>
</dbReference>
<dbReference type="PANTHER" id="PTHR33048:SF143">
    <property type="entry name" value="EXTRACELLULAR MEMBRANE PROTEIN CFEM DOMAIN-CONTAINING PROTEIN-RELATED"/>
    <property type="match status" value="1"/>
</dbReference>
<evidence type="ECO:0000256" key="5">
    <source>
        <dbReference type="ARBA" id="ARBA00038359"/>
    </source>
</evidence>
<organism evidence="9 10">
    <name type="scientific">Microdochium trichocladiopsis</name>
    <dbReference type="NCBI Taxonomy" id="1682393"/>
    <lineage>
        <taxon>Eukaryota</taxon>
        <taxon>Fungi</taxon>
        <taxon>Dikarya</taxon>
        <taxon>Ascomycota</taxon>
        <taxon>Pezizomycotina</taxon>
        <taxon>Sordariomycetes</taxon>
        <taxon>Xylariomycetidae</taxon>
        <taxon>Xylariales</taxon>
        <taxon>Microdochiaceae</taxon>
        <taxon>Microdochium</taxon>
    </lineage>
</organism>
<keyword evidence="2 7" id="KW-0812">Transmembrane</keyword>
<keyword evidence="3 7" id="KW-1133">Transmembrane helix</keyword>
<feature type="region of interest" description="Disordered" evidence="6">
    <location>
        <begin position="231"/>
        <end position="263"/>
    </location>
</feature>
<evidence type="ECO:0000256" key="1">
    <source>
        <dbReference type="ARBA" id="ARBA00004141"/>
    </source>
</evidence>
<dbReference type="GeneID" id="70181068"/>
<dbReference type="InterPro" id="IPR052337">
    <property type="entry name" value="SAT4-like"/>
</dbReference>
<evidence type="ECO:0000313" key="10">
    <source>
        <dbReference type="Proteomes" id="UP000756346"/>
    </source>
</evidence>
<accession>A0A9P8YDK3</accession>
<dbReference type="EMBL" id="JAGTJQ010000002">
    <property type="protein sequence ID" value="KAH7037026.1"/>
    <property type="molecule type" value="Genomic_DNA"/>
</dbReference>
<dbReference type="OrthoDB" id="2496787at2759"/>
<dbReference type="PANTHER" id="PTHR33048">
    <property type="entry name" value="PTH11-LIKE INTEGRAL MEMBRANE PROTEIN (AFU_ORTHOLOGUE AFUA_5G11245)"/>
    <property type="match status" value="1"/>
</dbReference>
<keyword evidence="4 7" id="KW-0472">Membrane</keyword>
<evidence type="ECO:0000256" key="7">
    <source>
        <dbReference type="SAM" id="Phobius"/>
    </source>
</evidence>
<protein>
    <recommendedName>
        <fullName evidence="8">Rhodopsin domain-containing protein</fullName>
    </recommendedName>
</protein>
<comment type="similarity">
    <text evidence="5">Belongs to the SAT4 family.</text>
</comment>
<comment type="subcellular location">
    <subcellularLocation>
        <location evidence="1">Membrane</location>
        <topology evidence="1">Multi-pass membrane protein</topology>
    </subcellularLocation>
</comment>
<proteinExistence type="inferred from homology"/>
<comment type="caution">
    <text evidence="9">The sequence shown here is derived from an EMBL/GenBank/DDBJ whole genome shotgun (WGS) entry which is preliminary data.</text>
</comment>
<dbReference type="Pfam" id="PF20684">
    <property type="entry name" value="Fung_rhodopsin"/>
    <property type="match status" value="1"/>
</dbReference>
<dbReference type="Proteomes" id="UP000756346">
    <property type="component" value="Unassembled WGS sequence"/>
</dbReference>
<feature type="transmembrane region" description="Helical" evidence="7">
    <location>
        <begin position="77"/>
        <end position="103"/>
    </location>
</feature>
<dbReference type="GO" id="GO:0016020">
    <property type="term" value="C:membrane"/>
    <property type="evidence" value="ECO:0007669"/>
    <property type="project" value="UniProtKB-SubCell"/>
</dbReference>
<evidence type="ECO:0000256" key="6">
    <source>
        <dbReference type="SAM" id="MobiDB-lite"/>
    </source>
</evidence>
<keyword evidence="10" id="KW-1185">Reference proteome</keyword>
<evidence type="ECO:0000259" key="8">
    <source>
        <dbReference type="Pfam" id="PF20684"/>
    </source>
</evidence>
<evidence type="ECO:0000313" key="9">
    <source>
        <dbReference type="EMBL" id="KAH7037026.1"/>
    </source>
</evidence>
<evidence type="ECO:0000256" key="2">
    <source>
        <dbReference type="ARBA" id="ARBA00022692"/>
    </source>
</evidence>
<name>A0A9P8YDK3_9PEZI</name>
<evidence type="ECO:0000256" key="3">
    <source>
        <dbReference type="ARBA" id="ARBA00022989"/>
    </source>
</evidence>
<feature type="transmembrane region" description="Helical" evidence="7">
    <location>
        <begin position="47"/>
        <end position="65"/>
    </location>
</feature>
<reference evidence="9" key="1">
    <citation type="journal article" date="2021" name="Nat. Commun.">
        <title>Genetic determinants of endophytism in the Arabidopsis root mycobiome.</title>
        <authorList>
            <person name="Mesny F."/>
            <person name="Miyauchi S."/>
            <person name="Thiergart T."/>
            <person name="Pickel B."/>
            <person name="Atanasova L."/>
            <person name="Karlsson M."/>
            <person name="Huettel B."/>
            <person name="Barry K.W."/>
            <person name="Haridas S."/>
            <person name="Chen C."/>
            <person name="Bauer D."/>
            <person name="Andreopoulos W."/>
            <person name="Pangilinan J."/>
            <person name="LaButti K."/>
            <person name="Riley R."/>
            <person name="Lipzen A."/>
            <person name="Clum A."/>
            <person name="Drula E."/>
            <person name="Henrissat B."/>
            <person name="Kohler A."/>
            <person name="Grigoriev I.V."/>
            <person name="Martin F.M."/>
            <person name="Hacquard S."/>
        </authorList>
    </citation>
    <scope>NUCLEOTIDE SEQUENCE</scope>
    <source>
        <strain evidence="9">MPI-CAGE-CH-0230</strain>
    </source>
</reference>
<feature type="domain" description="Rhodopsin" evidence="8">
    <location>
        <begin position="18"/>
        <end position="222"/>
    </location>
</feature>
<dbReference type="RefSeq" id="XP_046016147.1">
    <property type="nucleotide sequence ID" value="XM_046151522.1"/>
</dbReference>
<sequence>MVGAILAGGGFAATSVPLYWYGLGRDIWTVPFEDITKMLIGYYHGEWVYAVAIFFTKMSLLLFYLRVFPVRNIRIQVYVLMGCLVTYSILAVAVSCNQCRPVWGAWEYWHGEADISCLDRNALGWASAVVNMSLDIAIIVLPLRPLSKLAMSKRKKAQVIIMFMVGTFVTVVSIVRLQSLIHFSHSTNPTWDYREMGYWSQIEVHVGNVCACMPATYSLLKKALPSIMGSSGVKSKDTMQSDDTGGYLSHSSKPTRIKEDHEQNFVRLQDFEPGKGAVREATSTA</sequence>
<evidence type="ECO:0000256" key="4">
    <source>
        <dbReference type="ARBA" id="ARBA00023136"/>
    </source>
</evidence>